<protein>
    <submittedName>
        <fullName evidence="1">Hpt domain-containing protein</fullName>
    </submittedName>
</protein>
<dbReference type="InterPro" id="IPR036641">
    <property type="entry name" value="HPT_dom_sf"/>
</dbReference>
<dbReference type="Proteomes" id="UP000273159">
    <property type="component" value="Unassembled WGS sequence"/>
</dbReference>
<accession>A0A3B0G033</accession>
<evidence type="ECO:0000313" key="2">
    <source>
        <dbReference type="Proteomes" id="UP000273159"/>
    </source>
</evidence>
<dbReference type="AlphaFoldDB" id="A0A3B0G033"/>
<evidence type="ECO:0000313" key="1">
    <source>
        <dbReference type="EMBL" id="RKO25308.1"/>
    </source>
</evidence>
<reference evidence="1 2" key="1">
    <citation type="submission" date="2018-10" db="EMBL/GenBank/DDBJ databases">
        <title>Genome-guide identification and characterization of bacteria that degrade polycyclic aromatic hydrocarbons and resist hexavalent chromium simultaneously.</title>
        <authorList>
            <person name="Feng H."/>
        </authorList>
    </citation>
    <scope>NUCLEOTIDE SEQUENCE [LARGE SCALE GENOMIC DNA]</scope>
    <source>
        <strain evidence="1 2">J015</strain>
    </source>
</reference>
<dbReference type="SUPFAM" id="SSF47226">
    <property type="entry name" value="Histidine-containing phosphotransfer domain, HPT domain"/>
    <property type="match status" value="1"/>
</dbReference>
<dbReference type="Gene3D" id="1.20.120.160">
    <property type="entry name" value="HPT domain"/>
    <property type="match status" value="1"/>
</dbReference>
<reference evidence="2" key="2">
    <citation type="submission" date="2018-10" db="EMBL/GenBank/DDBJ databases">
        <authorList>
            <person name="Wang Y."/>
            <person name="Wang J."/>
            <person name="Yang X."/>
            <person name="Wang Z."/>
            <person name="Huang Y."/>
        </authorList>
    </citation>
    <scope>NUCLEOTIDE SEQUENCE [LARGE SCALE GENOMIC DNA]</scope>
    <source>
        <strain evidence="2">J015</strain>
    </source>
</reference>
<comment type="caution">
    <text evidence="1">The sequence shown here is derived from an EMBL/GenBank/DDBJ whole genome shotgun (WGS) entry which is preliminary data.</text>
</comment>
<gene>
    <name evidence="1" type="ORF">D7Z96_05685</name>
</gene>
<dbReference type="EMBL" id="RBNH01000004">
    <property type="protein sequence ID" value="RKO25308.1"/>
    <property type="molecule type" value="Genomic_DNA"/>
</dbReference>
<organism evidence="1 2">
    <name type="scientific">Pseudarthrobacter phenanthrenivorans</name>
    <name type="common">Arthrobacter phenanthrenivorans</name>
    <dbReference type="NCBI Taxonomy" id="361575"/>
    <lineage>
        <taxon>Bacteria</taxon>
        <taxon>Bacillati</taxon>
        <taxon>Actinomycetota</taxon>
        <taxon>Actinomycetes</taxon>
        <taxon>Micrococcales</taxon>
        <taxon>Micrococcaceae</taxon>
        <taxon>Pseudarthrobacter</taxon>
    </lineage>
</organism>
<proteinExistence type="predicted"/>
<sequence>MWGGTKAAPARDVQTLPLVDPAVLQDLEDQLGRSDLATNFAKDYVGLWEQREHRLAVSLADADRDAALESVISLKVSSTMVGARRLAGLAQVLESAVRGGDLSGGLVRELISVQGRATIEELRVQYLQHRV</sequence>
<dbReference type="GO" id="GO:0000160">
    <property type="term" value="P:phosphorelay signal transduction system"/>
    <property type="evidence" value="ECO:0007669"/>
    <property type="project" value="InterPro"/>
</dbReference>
<name>A0A3B0G033_PSEPS</name>